<dbReference type="CDD" id="cd02440">
    <property type="entry name" value="AdoMet_MTases"/>
    <property type="match status" value="1"/>
</dbReference>
<feature type="domain" description="Methyltransferase type 11" evidence="1">
    <location>
        <begin position="67"/>
        <end position="159"/>
    </location>
</feature>
<dbReference type="InterPro" id="IPR013216">
    <property type="entry name" value="Methyltransf_11"/>
</dbReference>
<dbReference type="GO" id="GO:0032259">
    <property type="term" value="P:methylation"/>
    <property type="evidence" value="ECO:0007669"/>
    <property type="project" value="UniProtKB-KW"/>
</dbReference>
<dbReference type="AlphaFoldDB" id="A0A8J6I2V8"/>
<accession>A0A8J6I2V8</accession>
<keyword evidence="2" id="KW-0808">Transferase</keyword>
<dbReference type="SUPFAM" id="SSF53335">
    <property type="entry name" value="S-adenosyl-L-methionine-dependent methyltransferases"/>
    <property type="match status" value="1"/>
</dbReference>
<dbReference type="Proteomes" id="UP000657177">
    <property type="component" value="Unassembled WGS sequence"/>
</dbReference>
<dbReference type="EMBL" id="JAAKDE010000017">
    <property type="protein sequence ID" value="MBA2133674.1"/>
    <property type="molecule type" value="Genomic_DNA"/>
</dbReference>
<name>A0A8J6I2V8_9FIRM</name>
<dbReference type="GO" id="GO:0008757">
    <property type="term" value="F:S-adenosylmethionine-dependent methyltransferase activity"/>
    <property type="evidence" value="ECO:0007669"/>
    <property type="project" value="InterPro"/>
</dbReference>
<dbReference type="PANTHER" id="PTHR43861">
    <property type="entry name" value="TRANS-ACONITATE 2-METHYLTRANSFERASE-RELATED"/>
    <property type="match status" value="1"/>
</dbReference>
<comment type="caution">
    <text evidence="2">The sequence shown here is derived from an EMBL/GenBank/DDBJ whole genome shotgun (WGS) entry which is preliminary data.</text>
</comment>
<dbReference type="RefSeq" id="WP_181340142.1">
    <property type="nucleotide sequence ID" value="NZ_JAAKDE010000017.1"/>
</dbReference>
<reference evidence="2" key="1">
    <citation type="submission" date="2020-06" db="EMBL/GenBank/DDBJ databases">
        <title>Novel chitinolytic bacterium.</title>
        <authorList>
            <person name="Ungkulpasvich U."/>
            <person name="Kosugi A."/>
            <person name="Uke A."/>
        </authorList>
    </citation>
    <scope>NUCLEOTIDE SEQUENCE</scope>
    <source>
        <strain evidence="2">UUS1-1</strain>
    </source>
</reference>
<dbReference type="Gene3D" id="3.40.50.150">
    <property type="entry name" value="Vaccinia Virus protein VP39"/>
    <property type="match status" value="1"/>
</dbReference>
<evidence type="ECO:0000259" key="1">
    <source>
        <dbReference type="Pfam" id="PF08241"/>
    </source>
</evidence>
<keyword evidence="2" id="KW-0489">Methyltransferase</keyword>
<organism evidence="2 3">
    <name type="scientific">Capillibacterium thermochitinicola</name>
    <dbReference type="NCBI Taxonomy" id="2699427"/>
    <lineage>
        <taxon>Bacteria</taxon>
        <taxon>Bacillati</taxon>
        <taxon>Bacillota</taxon>
        <taxon>Capillibacterium</taxon>
    </lineage>
</organism>
<gene>
    <name evidence="2" type="ORF">G5B42_09010</name>
</gene>
<evidence type="ECO:0000313" key="3">
    <source>
        <dbReference type="Proteomes" id="UP000657177"/>
    </source>
</evidence>
<keyword evidence="3" id="KW-1185">Reference proteome</keyword>
<dbReference type="Pfam" id="PF08241">
    <property type="entry name" value="Methyltransf_11"/>
    <property type="match status" value="1"/>
</dbReference>
<dbReference type="InterPro" id="IPR029063">
    <property type="entry name" value="SAM-dependent_MTases_sf"/>
</dbReference>
<protein>
    <submittedName>
        <fullName evidence="2">Class I SAM-dependent methyltransferase</fullName>
    </submittedName>
</protein>
<evidence type="ECO:0000313" key="2">
    <source>
        <dbReference type="EMBL" id="MBA2133674.1"/>
    </source>
</evidence>
<proteinExistence type="predicted"/>
<sequence>MAGAILSAGGTAPVSVGFKPAEDSWNQRVISFFDRMAPEWDARMIIDEAKLSFILDAAGVRKGAVVLDVACGTGVLFPYYLRRNVARVIGVDISAEMVRIAAQKVADPRFEVICGDIQRIPVRSDCDCCVIYNAFPHFEDPRRLVASLARWLKPGGRLTVAHSMGLEALRRHHAGSAAHVSREMLSAEELAAVLAPWFAVDTMIADREKYIVSGKRKEIGLADF</sequence>